<evidence type="ECO:0000256" key="1">
    <source>
        <dbReference type="SAM" id="MobiDB-lite"/>
    </source>
</evidence>
<dbReference type="Proteomes" id="UP000554482">
    <property type="component" value="Unassembled WGS sequence"/>
</dbReference>
<evidence type="ECO:0000313" key="2">
    <source>
        <dbReference type="EMBL" id="KAF5199307.1"/>
    </source>
</evidence>
<accession>A0A7J6WQS4</accession>
<name>A0A7J6WQS4_THATH</name>
<feature type="region of interest" description="Disordered" evidence="1">
    <location>
        <begin position="1"/>
        <end position="38"/>
    </location>
</feature>
<sequence length="279" mass="30551">MASSSSSTSESSTSSSTMQSESNSLAPSPAPTRPNGPYVSLSAPNVGDFIKLNDSNYMTWLRQMEPFLNGHDFMKYVDGSYPPPVQFIDGIRNPDYVSWYQTDQLVVNDITSTLTESILALVVGTTTSRSAWGCLAHHFAQQSVVNAANIRFQLLSLSKGSQTVSDYLQHAKKLADSLAAIGEPVSNIDLVTSILRGLGSDFDMIVTVILNFPPLPQYEDLRARLLSFETQRAHSPSIGSHQTTLLTSQFSPAPTSVSTPNRSDNQSNRNNNSRNKKWK</sequence>
<evidence type="ECO:0000313" key="3">
    <source>
        <dbReference type="Proteomes" id="UP000554482"/>
    </source>
</evidence>
<dbReference type="PANTHER" id="PTHR47481">
    <property type="match status" value="1"/>
</dbReference>
<protein>
    <submittedName>
        <fullName evidence="2">Integrase, catalytic core</fullName>
    </submittedName>
</protein>
<dbReference type="EMBL" id="JABWDY010012152">
    <property type="protein sequence ID" value="KAF5199307.1"/>
    <property type="molecule type" value="Genomic_DNA"/>
</dbReference>
<feature type="region of interest" description="Disordered" evidence="1">
    <location>
        <begin position="250"/>
        <end position="279"/>
    </location>
</feature>
<feature type="compositionally biased region" description="Low complexity" evidence="1">
    <location>
        <begin position="261"/>
        <end position="273"/>
    </location>
</feature>
<comment type="caution">
    <text evidence="2">The sequence shown here is derived from an EMBL/GenBank/DDBJ whole genome shotgun (WGS) entry which is preliminary data.</text>
</comment>
<feature type="compositionally biased region" description="Polar residues" evidence="1">
    <location>
        <begin position="250"/>
        <end position="260"/>
    </location>
</feature>
<reference evidence="2 3" key="1">
    <citation type="submission" date="2020-06" db="EMBL/GenBank/DDBJ databases">
        <title>Transcriptomic and genomic resources for Thalictrum thalictroides and T. hernandezii: Facilitating candidate gene discovery in an emerging model plant lineage.</title>
        <authorList>
            <person name="Arias T."/>
            <person name="Riano-Pachon D.M."/>
            <person name="Di Stilio V.S."/>
        </authorList>
    </citation>
    <scope>NUCLEOTIDE SEQUENCE [LARGE SCALE GENOMIC DNA]</scope>
    <source>
        <strain evidence="3">cv. WT478/WT964</strain>
        <tissue evidence="2">Leaves</tissue>
    </source>
</reference>
<dbReference type="OrthoDB" id="1845088at2759"/>
<dbReference type="PANTHER" id="PTHR47481:SF22">
    <property type="entry name" value="RETROTRANSPOSON GAG DOMAIN-CONTAINING PROTEIN"/>
    <property type="match status" value="1"/>
</dbReference>
<dbReference type="AlphaFoldDB" id="A0A7J6WQS4"/>
<proteinExistence type="predicted"/>
<keyword evidence="3" id="KW-1185">Reference proteome</keyword>
<dbReference type="Pfam" id="PF14223">
    <property type="entry name" value="Retrotran_gag_2"/>
    <property type="match status" value="1"/>
</dbReference>
<gene>
    <name evidence="2" type="ORF">FRX31_011102</name>
</gene>
<organism evidence="2 3">
    <name type="scientific">Thalictrum thalictroides</name>
    <name type="common">Rue-anemone</name>
    <name type="synonym">Anemone thalictroides</name>
    <dbReference type="NCBI Taxonomy" id="46969"/>
    <lineage>
        <taxon>Eukaryota</taxon>
        <taxon>Viridiplantae</taxon>
        <taxon>Streptophyta</taxon>
        <taxon>Embryophyta</taxon>
        <taxon>Tracheophyta</taxon>
        <taxon>Spermatophyta</taxon>
        <taxon>Magnoliopsida</taxon>
        <taxon>Ranunculales</taxon>
        <taxon>Ranunculaceae</taxon>
        <taxon>Thalictroideae</taxon>
        <taxon>Thalictrum</taxon>
    </lineage>
</organism>
<feature type="compositionally biased region" description="Low complexity" evidence="1">
    <location>
        <begin position="1"/>
        <end position="24"/>
    </location>
</feature>